<proteinExistence type="predicted"/>
<feature type="chain" id="PRO_5036306064" description="Peptidase A1 domain-containing protein" evidence="2">
    <location>
        <begin position="17"/>
        <end position="569"/>
    </location>
</feature>
<organism evidence="3 6">
    <name type="scientific">Ustilaginoidea virens</name>
    <name type="common">Rice false smut fungus</name>
    <name type="synonym">Villosiclava virens</name>
    <dbReference type="NCBI Taxonomy" id="1159556"/>
    <lineage>
        <taxon>Eukaryota</taxon>
        <taxon>Fungi</taxon>
        <taxon>Dikarya</taxon>
        <taxon>Ascomycota</taxon>
        <taxon>Pezizomycotina</taxon>
        <taxon>Sordariomycetes</taxon>
        <taxon>Hypocreomycetidae</taxon>
        <taxon>Hypocreales</taxon>
        <taxon>Clavicipitaceae</taxon>
        <taxon>Ustilaginoidea</taxon>
    </lineage>
</organism>
<evidence type="ECO:0000313" key="3">
    <source>
        <dbReference type="EMBL" id="GAO13567.1"/>
    </source>
</evidence>
<dbReference type="EMBL" id="CP072756">
    <property type="protein sequence ID" value="QUC21597.1"/>
    <property type="molecule type" value="Genomic_DNA"/>
</dbReference>
<evidence type="ECO:0000256" key="2">
    <source>
        <dbReference type="SAM" id="SignalP"/>
    </source>
</evidence>
<keyword evidence="2" id="KW-0732">Signal</keyword>
<dbReference type="OrthoDB" id="4074350at2759"/>
<evidence type="ECO:0008006" key="7">
    <source>
        <dbReference type="Google" id="ProtNLM"/>
    </source>
</evidence>
<dbReference type="EMBL" id="BBTG02000006">
    <property type="protein sequence ID" value="GAO13567.1"/>
    <property type="molecule type" value="Genomic_DNA"/>
</dbReference>
<gene>
    <name evidence="4" type="ORF">UV8b_05840</name>
    <name evidence="3" type="ORF">UVI_02015600</name>
</gene>
<evidence type="ECO:0000313" key="5">
    <source>
        <dbReference type="Proteomes" id="UP000027002"/>
    </source>
</evidence>
<dbReference type="Proteomes" id="UP000054053">
    <property type="component" value="Unassembled WGS sequence"/>
</dbReference>
<dbReference type="InterPro" id="IPR021109">
    <property type="entry name" value="Peptidase_aspartic_dom_sf"/>
</dbReference>
<keyword evidence="5" id="KW-1185">Reference proteome</keyword>
<dbReference type="KEGG" id="uvi:66066617"/>
<dbReference type="SUPFAM" id="SSF50630">
    <property type="entry name" value="Acid proteases"/>
    <property type="match status" value="1"/>
</dbReference>
<dbReference type="AlphaFoldDB" id="A0A1B5KUG0"/>
<feature type="signal peptide" evidence="2">
    <location>
        <begin position="1"/>
        <end position="16"/>
    </location>
</feature>
<reference evidence="4" key="3">
    <citation type="submission" date="2020-03" db="EMBL/GenBank/DDBJ databases">
        <title>A mixture of massive structural variations and highly conserved coding sequences in Ustilaginoidea virens genome.</title>
        <authorList>
            <person name="Zhang K."/>
            <person name="Zhao Z."/>
            <person name="Zhang Z."/>
            <person name="Li Y."/>
            <person name="Hsiang T."/>
            <person name="Sun W."/>
        </authorList>
    </citation>
    <scope>NUCLEOTIDE SEQUENCE</scope>
    <source>
        <strain evidence="4">UV-8b</strain>
    </source>
</reference>
<evidence type="ECO:0000256" key="1">
    <source>
        <dbReference type="SAM" id="MobiDB-lite"/>
    </source>
</evidence>
<accession>A0A1B5KUG0</accession>
<reference evidence="6" key="2">
    <citation type="journal article" date="2016" name="Genome Announc.">
        <title>Genome sequence of Ustilaginoidea virens IPU010, a rice pathogenic fungus causing false smut.</title>
        <authorList>
            <person name="Kumagai T."/>
            <person name="Ishii T."/>
            <person name="Terai G."/>
            <person name="Umemura M."/>
            <person name="Machida M."/>
            <person name="Asai K."/>
        </authorList>
    </citation>
    <scope>NUCLEOTIDE SEQUENCE [LARGE SCALE GENOMIC DNA]</scope>
    <source>
        <strain evidence="6">IPU010</strain>
    </source>
</reference>
<protein>
    <recommendedName>
        <fullName evidence="7">Peptidase A1 domain-containing protein</fullName>
    </recommendedName>
</protein>
<sequence length="569" mass="60187">MGPLFGLFSIAAVADASIVKLYWTTTASTVPCEDKTLCGVQGPDGPWQAVLAHVGTPGNQTRVALYPAVHYSSEILGAAGGGRYNPVGSGPGPGPGPANQQHDLFGDGLQDYDAASTFIPATSRGEKFFDLLTLPALGGGPYPKANTTLSVASNWSVALHSGSSYTPKIGTLGLSPVVNKQAGNAHGAELIHQLKAVGRIPSQSFGLHIGSAGLGQSGSLILGGYEQNRALGDVAVSNINNNFARVFLVDLQLGIQVGGSPFLDASITKTQPKSVWQGPTGSAGEITKSFGGSRGSAIMTLNALSPSIYLPAGNCEAIAQHLPVIWRGDLGYYGYFIWNESDAQYERIVRSPGYLAFTFSDRSAKNVTIKLPFALLNLKLEPPIVETPMRYFPCASMGQNQTFWQLGRAFLQGAFLGLNFDSGVSFLAQAPGPDSEQSVAQEMGVNDESIQTNPISSFEKTWESHWTVLPEAGPRSEGGGRIAGIVLGSCVAVASVTASFLCWRRRGRSDDDGDDDNKHNGGDNDVVSDSEKTPTVYEVAGTEVPLELGVPSVVHELPLRQPRFSWEVT</sequence>
<dbReference type="Gene3D" id="2.40.70.10">
    <property type="entry name" value="Acid Proteases"/>
    <property type="match status" value="1"/>
</dbReference>
<name>A0A1B5KUG0_USTVR</name>
<dbReference type="GeneID" id="66066617"/>
<dbReference type="Proteomes" id="UP000027002">
    <property type="component" value="Chromosome 4"/>
</dbReference>
<dbReference type="RefSeq" id="XP_042999270.1">
    <property type="nucleotide sequence ID" value="XM_043143337.1"/>
</dbReference>
<feature type="region of interest" description="Disordered" evidence="1">
    <location>
        <begin position="507"/>
        <end position="533"/>
    </location>
</feature>
<feature type="region of interest" description="Disordered" evidence="1">
    <location>
        <begin position="83"/>
        <end position="102"/>
    </location>
</feature>
<evidence type="ECO:0000313" key="4">
    <source>
        <dbReference type="EMBL" id="QUC21597.1"/>
    </source>
</evidence>
<reference evidence="3" key="1">
    <citation type="journal article" date="2016" name="Genome Announc.">
        <title>Genome Sequence of Ustilaginoidea virens IPU010, a Rice Pathogenic Fungus Causing False Smut.</title>
        <authorList>
            <person name="Kumagai T."/>
            <person name="Ishii T."/>
            <person name="Terai G."/>
            <person name="Umemura M."/>
            <person name="Machida M."/>
            <person name="Asai K."/>
        </authorList>
    </citation>
    <scope>NUCLEOTIDE SEQUENCE [LARGE SCALE GENOMIC DNA]</scope>
    <source>
        <strain evidence="3">IPU010</strain>
    </source>
</reference>
<evidence type="ECO:0000313" key="6">
    <source>
        <dbReference type="Proteomes" id="UP000054053"/>
    </source>
</evidence>